<gene>
    <name evidence="2" type="ORF">Tci_559978</name>
</gene>
<dbReference type="InterPro" id="IPR055206">
    <property type="entry name" value="DEXQc_SUV3"/>
</dbReference>
<feature type="non-terminal residue" evidence="2">
    <location>
        <position position="1"/>
    </location>
</feature>
<feature type="domain" description="ATP-dependent RNA helicase SUV3 DEXQ-box helicase" evidence="1">
    <location>
        <begin position="3"/>
        <end position="48"/>
    </location>
</feature>
<dbReference type="GO" id="GO:0004386">
    <property type="term" value="F:helicase activity"/>
    <property type="evidence" value="ECO:0007669"/>
    <property type="project" value="UniProtKB-KW"/>
</dbReference>
<dbReference type="AlphaFoldDB" id="A0A699IUW6"/>
<proteinExistence type="predicted"/>
<reference evidence="2" key="1">
    <citation type="journal article" date="2019" name="Sci. Rep.">
        <title>Draft genome of Tanacetum cinerariifolium, the natural source of mosquito coil.</title>
        <authorList>
            <person name="Yamashiro T."/>
            <person name="Shiraishi A."/>
            <person name="Satake H."/>
            <person name="Nakayama K."/>
        </authorList>
    </citation>
    <scope>NUCLEOTIDE SEQUENCE</scope>
</reference>
<sequence length="73" mass="7985">CGRRGFSFIHALLGIALNELHLYGDHAVVSLIQRLLSVNGNNVQVQDYGRLSPLVALKTLLDVFQTVELAIAL</sequence>
<protein>
    <submittedName>
        <fullName evidence="2">Helicase, C-terminal</fullName>
    </submittedName>
</protein>
<keyword evidence="2" id="KW-0378">Hydrolase</keyword>
<keyword evidence="2" id="KW-0067">ATP-binding</keyword>
<evidence type="ECO:0000259" key="1">
    <source>
        <dbReference type="Pfam" id="PF22527"/>
    </source>
</evidence>
<accession>A0A699IUW6</accession>
<evidence type="ECO:0000313" key="2">
    <source>
        <dbReference type="EMBL" id="GEZ88005.1"/>
    </source>
</evidence>
<organism evidence="2">
    <name type="scientific">Tanacetum cinerariifolium</name>
    <name type="common">Dalmatian daisy</name>
    <name type="synonym">Chrysanthemum cinerariifolium</name>
    <dbReference type="NCBI Taxonomy" id="118510"/>
    <lineage>
        <taxon>Eukaryota</taxon>
        <taxon>Viridiplantae</taxon>
        <taxon>Streptophyta</taxon>
        <taxon>Embryophyta</taxon>
        <taxon>Tracheophyta</taxon>
        <taxon>Spermatophyta</taxon>
        <taxon>Magnoliopsida</taxon>
        <taxon>eudicotyledons</taxon>
        <taxon>Gunneridae</taxon>
        <taxon>Pentapetalae</taxon>
        <taxon>asterids</taxon>
        <taxon>campanulids</taxon>
        <taxon>Asterales</taxon>
        <taxon>Asteraceae</taxon>
        <taxon>Asteroideae</taxon>
        <taxon>Anthemideae</taxon>
        <taxon>Anthemidinae</taxon>
        <taxon>Tanacetum</taxon>
    </lineage>
</organism>
<name>A0A699IUW6_TANCI</name>
<keyword evidence="2" id="KW-0547">Nucleotide-binding</keyword>
<dbReference type="Pfam" id="PF22527">
    <property type="entry name" value="DEXQc_Suv3"/>
    <property type="match status" value="1"/>
</dbReference>
<keyword evidence="2" id="KW-0347">Helicase</keyword>
<dbReference type="EMBL" id="BKCJ010336456">
    <property type="protein sequence ID" value="GEZ88005.1"/>
    <property type="molecule type" value="Genomic_DNA"/>
</dbReference>
<comment type="caution">
    <text evidence="2">The sequence shown here is derived from an EMBL/GenBank/DDBJ whole genome shotgun (WGS) entry which is preliminary data.</text>
</comment>